<dbReference type="AlphaFoldDB" id="W9HGS7"/>
<evidence type="ECO:0000313" key="2">
    <source>
        <dbReference type="Proteomes" id="UP000030753"/>
    </source>
</evidence>
<dbReference type="EMBL" id="JH717849">
    <property type="protein sequence ID" value="EWY81778.1"/>
    <property type="molecule type" value="Genomic_DNA"/>
</dbReference>
<protein>
    <submittedName>
        <fullName evidence="1">Uncharacterized protein</fullName>
    </submittedName>
</protein>
<dbReference type="Proteomes" id="UP000030753">
    <property type="component" value="Unassembled WGS sequence"/>
</dbReference>
<dbReference type="HOGENOM" id="CLU_061850_0_2_1"/>
<gene>
    <name evidence="1" type="ORF">FOYG_15993</name>
</gene>
<reference evidence="1 2" key="1">
    <citation type="submission" date="2011-06" db="EMBL/GenBank/DDBJ databases">
        <title>The Genome Sequence of Fusarium oxysporum FOSC 3-a.</title>
        <authorList>
            <consortium name="The Broad Institute Genome Sequencing Platform"/>
            <person name="Ma L.-J."/>
            <person name="Gale L.R."/>
            <person name="Schwartz D.C."/>
            <person name="Zhou S."/>
            <person name="Corby-Kistler H."/>
            <person name="Young S.K."/>
            <person name="Zeng Q."/>
            <person name="Gargeya S."/>
            <person name="Fitzgerald M."/>
            <person name="Haas B."/>
            <person name="Abouelleil A."/>
            <person name="Alvarado L."/>
            <person name="Arachchi H.M."/>
            <person name="Berlin A."/>
            <person name="Brown A."/>
            <person name="Chapman S.B."/>
            <person name="Chen Z."/>
            <person name="Dunbar C."/>
            <person name="Freedman E."/>
            <person name="Gearin G."/>
            <person name="Gellesch M."/>
            <person name="Goldberg J."/>
            <person name="Griggs A."/>
            <person name="Gujja S."/>
            <person name="Heiman D."/>
            <person name="Howarth C."/>
            <person name="Larson L."/>
            <person name="Lui A."/>
            <person name="MacDonald P.J.P."/>
            <person name="Mehta T."/>
            <person name="Montmayeur A."/>
            <person name="Murphy C."/>
            <person name="Neiman D."/>
            <person name="Pearson M."/>
            <person name="Priest M."/>
            <person name="Roberts A."/>
            <person name="Saif S."/>
            <person name="Shea T."/>
            <person name="Shenoy N."/>
            <person name="Sisk P."/>
            <person name="Stolte C."/>
            <person name="Sykes S."/>
            <person name="Wortman J."/>
            <person name="Nusbaum C."/>
            <person name="Birren B."/>
        </authorList>
    </citation>
    <scope>NUCLEOTIDE SEQUENCE [LARGE SCALE GENOMIC DNA]</scope>
    <source>
        <strain evidence="2">FOSC 3-a</strain>
    </source>
</reference>
<proteinExistence type="predicted"/>
<evidence type="ECO:0000313" key="1">
    <source>
        <dbReference type="EMBL" id="EWY81778.1"/>
    </source>
</evidence>
<sequence>MSHRAWSLSCNSSLHKTAMGNASSKDSTLTPHISQETAAKGIPHNLSASFTKRASLTLQCILADPASKRDFAIHVPPNGSYDVIIYDGPDATSPVLAAAKGNPKWKHDFRINLPGLLEGDDTREELLRCITINKLKEGYWFAMQLEGHLERFEWRLTRTKQVQGQEASGWGWKLVRVGLKIEPHDDGEEIVAIFRTHKSLGLEKIGDLAFTGSGITADFGRLWEIMVLTTWACVWSQHI</sequence>
<accession>W9HGS7</accession>
<dbReference type="OrthoDB" id="3431997at2759"/>
<organism evidence="1 2">
    <name type="scientific">Fusarium oxysporum NRRL 32931</name>
    <dbReference type="NCBI Taxonomy" id="660029"/>
    <lineage>
        <taxon>Eukaryota</taxon>
        <taxon>Fungi</taxon>
        <taxon>Dikarya</taxon>
        <taxon>Ascomycota</taxon>
        <taxon>Pezizomycotina</taxon>
        <taxon>Sordariomycetes</taxon>
        <taxon>Hypocreomycetidae</taxon>
        <taxon>Hypocreales</taxon>
        <taxon>Nectriaceae</taxon>
        <taxon>Fusarium</taxon>
        <taxon>Fusarium oxysporum species complex</taxon>
    </lineage>
</organism>
<name>W9HGS7_FUSOX</name>